<protein>
    <submittedName>
        <fullName evidence="7">Mitochondrial</fullName>
    </submittedName>
</protein>
<dbReference type="InterPro" id="IPR016166">
    <property type="entry name" value="FAD-bd_PCMH"/>
</dbReference>
<dbReference type="PROSITE" id="PS51387">
    <property type="entry name" value="FAD_PCMH"/>
    <property type="match status" value="1"/>
</dbReference>
<dbReference type="InterPro" id="IPR009091">
    <property type="entry name" value="RCC1/BLIP-II"/>
</dbReference>
<evidence type="ECO:0000313" key="8">
    <source>
        <dbReference type="Proteomes" id="UP001642464"/>
    </source>
</evidence>
<dbReference type="InterPro" id="IPR006094">
    <property type="entry name" value="Oxid_FAD_bind_N"/>
</dbReference>
<dbReference type="SUPFAM" id="SSF50985">
    <property type="entry name" value="RCC1/BLIP-II"/>
    <property type="match status" value="1"/>
</dbReference>
<dbReference type="InterPro" id="IPR016169">
    <property type="entry name" value="FAD-bd_PCMH_sub2"/>
</dbReference>
<proteinExistence type="inferred from homology"/>
<dbReference type="Gene3D" id="3.30.43.10">
    <property type="entry name" value="Uridine Diphospho-n-acetylenolpyruvylglucosamine Reductase, domain 2"/>
    <property type="match status" value="1"/>
</dbReference>
<gene>
    <name evidence="7" type="ORF">SCF082_LOCUS31313</name>
</gene>
<dbReference type="Pfam" id="PF01565">
    <property type="entry name" value="FAD_binding_4"/>
    <property type="match status" value="1"/>
</dbReference>
<dbReference type="EMBL" id="CAXAMM010026446">
    <property type="protein sequence ID" value="CAK9058941.1"/>
    <property type="molecule type" value="Genomic_DNA"/>
</dbReference>
<feature type="domain" description="FAD-binding PCMH-type" evidence="6">
    <location>
        <begin position="1225"/>
        <end position="1404"/>
    </location>
</feature>
<dbReference type="Proteomes" id="UP001642464">
    <property type="component" value="Unassembled WGS sequence"/>
</dbReference>
<dbReference type="InterPro" id="IPR016171">
    <property type="entry name" value="Vanillyl_alc_oxidase_C-sub2"/>
</dbReference>
<dbReference type="InterPro" id="IPR016164">
    <property type="entry name" value="FAD-linked_Oxase-like_C"/>
</dbReference>
<evidence type="ECO:0000259" key="6">
    <source>
        <dbReference type="PROSITE" id="PS51387"/>
    </source>
</evidence>
<keyword evidence="8" id="KW-1185">Reference proteome</keyword>
<evidence type="ECO:0000256" key="1">
    <source>
        <dbReference type="ARBA" id="ARBA00001974"/>
    </source>
</evidence>
<dbReference type="Gene3D" id="2.130.10.30">
    <property type="entry name" value="Regulator of chromosome condensation 1/beta-lactamase-inhibitor protein II"/>
    <property type="match status" value="2"/>
</dbReference>
<dbReference type="SUPFAM" id="SSF55103">
    <property type="entry name" value="FAD-linked oxidases, C-terminal domain"/>
    <property type="match status" value="1"/>
</dbReference>
<accession>A0ABP0N5S2</accession>
<evidence type="ECO:0000256" key="2">
    <source>
        <dbReference type="ARBA" id="ARBA00008000"/>
    </source>
</evidence>
<dbReference type="SUPFAM" id="SSF56176">
    <property type="entry name" value="FAD-binding/transporter-associated domain-like"/>
    <property type="match status" value="1"/>
</dbReference>
<evidence type="ECO:0000256" key="4">
    <source>
        <dbReference type="ARBA" id="ARBA00022827"/>
    </source>
</evidence>
<reference evidence="7 8" key="1">
    <citation type="submission" date="2024-02" db="EMBL/GenBank/DDBJ databases">
        <authorList>
            <person name="Chen Y."/>
            <person name="Shah S."/>
            <person name="Dougan E. K."/>
            <person name="Thang M."/>
            <person name="Chan C."/>
        </authorList>
    </citation>
    <scope>NUCLEOTIDE SEQUENCE [LARGE SCALE GENOMIC DNA]</scope>
</reference>
<dbReference type="Pfam" id="PF02913">
    <property type="entry name" value="FAD-oxidase_C"/>
    <property type="match status" value="1"/>
</dbReference>
<name>A0ABP0N5S2_9DINO</name>
<evidence type="ECO:0000256" key="3">
    <source>
        <dbReference type="ARBA" id="ARBA00022630"/>
    </source>
</evidence>
<keyword evidence="3" id="KW-0285">Flavoprotein</keyword>
<keyword evidence="5" id="KW-0560">Oxidoreductase</keyword>
<dbReference type="PANTHER" id="PTHR43716:SF1">
    <property type="entry name" value="D-2-HYDROXYGLUTARATE DEHYDROGENASE, MITOCHONDRIAL"/>
    <property type="match status" value="1"/>
</dbReference>
<dbReference type="Gene3D" id="3.30.70.2740">
    <property type="match status" value="1"/>
</dbReference>
<keyword evidence="4" id="KW-0274">FAD</keyword>
<dbReference type="Gene3D" id="3.30.465.10">
    <property type="match status" value="1"/>
</dbReference>
<dbReference type="InterPro" id="IPR051264">
    <property type="entry name" value="FAD-oxidored/transferase_4"/>
</dbReference>
<comment type="similarity">
    <text evidence="2">Belongs to the FAD-binding oxidoreductase/transferase type 4 family.</text>
</comment>
<sequence>MMDVEVSILSGRSVKLSLEHTCRVMEVMKLSSEALELHISRLYYGPQALGSWWRLNDLEIPPNAALTLIGVASKLQVISGFEALCASADAWPLSCGTALDGGAFLAIRPDGGAVVWGGFACTDDFCEHLRDVVEVKSTLGAFAALKPDGSVACWGKAMAGGDKSSVSDQLREVIGLYATSRSFAAVKRDGRVVTWGGPLHANFGGDSSRVATELQDVRSLRSSESAFAAIRDDGSVVTWGNSCEGGDSSRVKDALTNVTSICATRRAFAALRSDGSVITWGMVTEGGGSFWVEDQLRSGVQQLCASETAFAALKTGGDAVVTWGDAKTGGDSSGVQERLRDVEALHANDCAFAALLKDGSVVTWGDASGGGNSNEVQGELHNIVELQAFQGCFAALSADRKAICWGKHGHRVLENIMRVRGTAYGMAALTADGAVVSWGESERTHNIVSFSSVEERLIDVANLHVSAGAFAAVLCDGSVVTWGDRRWTRGFSFGRPWLASVLAGAWSEPTSDEPDRDGTPHGHVTLTIPAARDDLDMAGQQLVATCEEFLSNKPLDSLDGIDPLEDLSPGDKFRVKLAWRQLRQLLWIQQGRLPSAVCAWLNSRGCQTNAGQMALILRRKMESQQAKQASPEKADEPEVKASVFVAAQVLLLRAAAYNDLCLMEAEGAARKKAHADAFEAAKARAPAFQKWCEHKAATRAAAAANALLMAYQSRDLQEAKQPSGPLWMRFSFCCTTEAKVSALPCVFRRRMLQPQEASYGISVWGYVHLEWPTDKEDIFSPHDALVTHLDMTVERPESGEGEAFMSLPSLEGTPPDPVAPQGGPKSLEWWEDHLGCRVACPDPKKAFRLQVGSPHFMVRETHLPAALPALPKQEAAVLSLLPDLKFLTKDEHLHVLWNHAVEADQRLTGTPAPQDPMISHLEDAIRASAWPTRTWILAGVFFAGLADSLKGRSSLSAEQAARRAMLLGICAKLMAKNGRRRDAHARELDFMDSQSDEGEIHVEEVVLPKVSFRNFSVDLSDQPTSPTSVATQALREALSHSPVDLEELSMALEHARRADVDAMLLQRGEEIFMSIIEKQGAVTRLATAIQNRMLKELRAAVRKAEEVQLEPTEYPDAEGRGILQRARDVVKEEELAALEELRSAMGGGAGDPQGAKVMDRMGFRRERRLVGGPKIGRAPRGRFAALGSEELRHLKQLLGPSNVLTPEEVEREDLLRYNQDWMGKWEGRSSAILKPATTQEVSAILKYANEKNLAVVPQGGNTGLVGGSVPVHDELVLSLLRMNQVEALDTLSGIVTVEAGCVLEQLDQYLAKHGFMVPLDLGAKGTCTIGGNAATNAGGLRYLRYGSLRGNVLGVEAVLADGQVVDSLYALRKDNTGYGLPQLFIGSEGTLGVITKLTILCPARPKAVNIAFFACSSFEHVQRTFSLARQKLGEVLSAVEFCDRSAIDFVLKREAGTGVRDPLEETYPFYVLIETSGSDGEHDSEKLHRFLEAAMSDGDAAVQDGVVAADETQARALWRLREGVSDAMTTAGYVYKYDVSLPLPRMYELVEETRQKLQEAGVEATAKAAGYGHLGDANLHLNVTSLTGRDDKVLELLEPWVFEWVSKANGSISAEHGIGQCKPHFLHLSKSESAVALMRTLKATMDPKGILNPYKVLA</sequence>
<evidence type="ECO:0000313" key="7">
    <source>
        <dbReference type="EMBL" id="CAK9058941.1"/>
    </source>
</evidence>
<dbReference type="InterPro" id="IPR016167">
    <property type="entry name" value="FAD-bd_PCMH_sub1"/>
</dbReference>
<comment type="caution">
    <text evidence="7">The sequence shown here is derived from an EMBL/GenBank/DDBJ whole genome shotgun (WGS) entry which is preliminary data.</text>
</comment>
<comment type="cofactor">
    <cofactor evidence="1">
        <name>FAD</name>
        <dbReference type="ChEBI" id="CHEBI:57692"/>
    </cofactor>
</comment>
<dbReference type="Gene3D" id="1.10.45.10">
    <property type="entry name" value="Vanillyl-alcohol Oxidase, Chain A, domain 4"/>
    <property type="match status" value="1"/>
</dbReference>
<dbReference type="InterPro" id="IPR036318">
    <property type="entry name" value="FAD-bd_PCMH-like_sf"/>
</dbReference>
<evidence type="ECO:0000256" key="5">
    <source>
        <dbReference type="ARBA" id="ARBA00023002"/>
    </source>
</evidence>
<dbReference type="InterPro" id="IPR004113">
    <property type="entry name" value="FAD-bd_oxidored_4_C"/>
</dbReference>
<dbReference type="Gene3D" id="3.30.70.2190">
    <property type="match status" value="1"/>
</dbReference>
<organism evidence="7 8">
    <name type="scientific">Durusdinium trenchii</name>
    <dbReference type="NCBI Taxonomy" id="1381693"/>
    <lineage>
        <taxon>Eukaryota</taxon>
        <taxon>Sar</taxon>
        <taxon>Alveolata</taxon>
        <taxon>Dinophyceae</taxon>
        <taxon>Suessiales</taxon>
        <taxon>Symbiodiniaceae</taxon>
        <taxon>Durusdinium</taxon>
    </lineage>
</organism>
<dbReference type="PANTHER" id="PTHR43716">
    <property type="entry name" value="D-2-HYDROXYGLUTARATE DEHYDROGENASE, MITOCHONDRIAL"/>
    <property type="match status" value="1"/>
</dbReference>